<dbReference type="InterPro" id="IPR011701">
    <property type="entry name" value="MFS"/>
</dbReference>
<feature type="transmembrane region" description="Helical" evidence="8">
    <location>
        <begin position="237"/>
        <end position="255"/>
    </location>
</feature>
<feature type="transmembrane region" description="Helical" evidence="8">
    <location>
        <begin position="276"/>
        <end position="299"/>
    </location>
</feature>
<evidence type="ECO:0000313" key="11">
    <source>
        <dbReference type="Proteomes" id="UP000693672"/>
    </source>
</evidence>
<dbReference type="GO" id="GO:0005886">
    <property type="term" value="C:plasma membrane"/>
    <property type="evidence" value="ECO:0007669"/>
    <property type="project" value="UniProtKB-SubCell"/>
</dbReference>
<feature type="transmembrane region" description="Helical" evidence="8">
    <location>
        <begin position="305"/>
        <end position="327"/>
    </location>
</feature>
<comment type="similarity">
    <text evidence="2">Belongs to the major facilitator superfamily. EmrB family.</text>
</comment>
<proteinExistence type="inferred from homology"/>
<sequence length="461" mass="47281">MEKQLPLAAYSAAGRSRAFLLLGLSLGYFMVLLDTTVVGVALPSIRADLGGGMDGLQWVVNAYTIVFAGLLLSMGALSDKLGARRIYIAGLFVFLAASALTAAASSLGMLIAMRAALGVGGAALLPSSLALIAHAYPEPAARARALGVWAAVTGAAMAAGPVVGGALVDTLGWRSIFLLQVPLAVISWALTSRLAREPERKPQQRLDPIGQVTAFAAIASLSFALMEGDSYGWHSPVIISAFGIALLCAAIFLLAQARGRSPLLPLKMFRSATISAGMLAGMAINIGLSGILFVLPLYLQQVRAWPAHIAGLALLPLTVPLAFNPLVTGRIVARIGPKLPMTVGFALSALGVLLQAWTSPDSSYALTFAGLLLVGFGVSCAIPSLIAAVIAAVPKDQTGAASGALNSIRQLGATIGVALFGSMVGAGPTFMDGMQRSLILTAAILCVGAGLSFALIGARRR</sequence>
<dbReference type="CDD" id="cd17321">
    <property type="entry name" value="MFS_MMR_MDR_like"/>
    <property type="match status" value="1"/>
</dbReference>
<evidence type="ECO:0000256" key="2">
    <source>
        <dbReference type="ARBA" id="ARBA00008537"/>
    </source>
</evidence>
<dbReference type="InterPro" id="IPR020846">
    <property type="entry name" value="MFS_dom"/>
</dbReference>
<feature type="transmembrane region" description="Helical" evidence="8">
    <location>
        <begin position="339"/>
        <end position="358"/>
    </location>
</feature>
<feature type="transmembrane region" description="Helical" evidence="8">
    <location>
        <begin position="86"/>
        <end position="105"/>
    </location>
</feature>
<feature type="transmembrane region" description="Helical" evidence="8">
    <location>
        <begin position="20"/>
        <end position="43"/>
    </location>
</feature>
<evidence type="ECO:0000259" key="9">
    <source>
        <dbReference type="PROSITE" id="PS50850"/>
    </source>
</evidence>
<dbReference type="PANTHER" id="PTHR42718:SF9">
    <property type="entry name" value="MAJOR FACILITATOR SUPERFAMILY MULTIDRUG TRANSPORTER MFSC"/>
    <property type="match status" value="1"/>
</dbReference>
<feature type="transmembrane region" description="Helical" evidence="8">
    <location>
        <begin position="437"/>
        <end position="458"/>
    </location>
</feature>
<evidence type="ECO:0000256" key="7">
    <source>
        <dbReference type="ARBA" id="ARBA00023136"/>
    </source>
</evidence>
<keyword evidence="3" id="KW-0813">Transport</keyword>
<feature type="transmembrane region" description="Helical" evidence="8">
    <location>
        <begin position="411"/>
        <end position="431"/>
    </location>
</feature>
<keyword evidence="6 8" id="KW-1133">Transmembrane helix</keyword>
<dbReference type="RefSeq" id="WP_246627605.1">
    <property type="nucleotide sequence ID" value="NZ_CAJVAS010000027.1"/>
</dbReference>
<reference evidence="10" key="1">
    <citation type="submission" date="2021-06" db="EMBL/GenBank/DDBJ databases">
        <authorList>
            <person name="Criscuolo A."/>
        </authorList>
    </citation>
    <scope>NUCLEOTIDE SEQUENCE</scope>
    <source>
        <strain evidence="10">CIP111600</strain>
    </source>
</reference>
<feature type="transmembrane region" description="Helical" evidence="8">
    <location>
        <begin position="145"/>
        <end position="167"/>
    </location>
</feature>
<protein>
    <submittedName>
        <fullName evidence="10">Multidrug resistance protein Stp</fullName>
    </submittedName>
</protein>
<keyword evidence="4" id="KW-1003">Cell membrane</keyword>
<keyword evidence="11" id="KW-1185">Reference proteome</keyword>
<evidence type="ECO:0000256" key="5">
    <source>
        <dbReference type="ARBA" id="ARBA00022692"/>
    </source>
</evidence>
<dbReference type="EMBL" id="CAJVAS010000027">
    <property type="protein sequence ID" value="CAG7644433.1"/>
    <property type="molecule type" value="Genomic_DNA"/>
</dbReference>
<dbReference type="InterPro" id="IPR004638">
    <property type="entry name" value="EmrB-like"/>
</dbReference>
<feature type="transmembrane region" description="Helical" evidence="8">
    <location>
        <begin position="364"/>
        <end position="390"/>
    </location>
</feature>
<feature type="transmembrane region" description="Helical" evidence="8">
    <location>
        <begin position="55"/>
        <end position="74"/>
    </location>
</feature>
<dbReference type="AlphaFoldDB" id="A0A916K802"/>
<dbReference type="NCBIfam" id="TIGR00711">
    <property type="entry name" value="efflux_EmrB"/>
    <property type="match status" value="1"/>
</dbReference>
<dbReference type="PANTHER" id="PTHR42718">
    <property type="entry name" value="MAJOR FACILITATOR SUPERFAMILY MULTIDRUG TRANSPORTER MFSC"/>
    <property type="match status" value="1"/>
</dbReference>
<feature type="transmembrane region" description="Helical" evidence="8">
    <location>
        <begin position="206"/>
        <end position="225"/>
    </location>
</feature>
<comment type="caution">
    <text evidence="10">The sequence shown here is derived from an EMBL/GenBank/DDBJ whole genome shotgun (WGS) entry which is preliminary data.</text>
</comment>
<evidence type="ECO:0000256" key="4">
    <source>
        <dbReference type="ARBA" id="ARBA00022475"/>
    </source>
</evidence>
<keyword evidence="5 8" id="KW-0812">Transmembrane</keyword>
<keyword evidence="7 8" id="KW-0472">Membrane</keyword>
<accession>A0A916K802</accession>
<evidence type="ECO:0000256" key="6">
    <source>
        <dbReference type="ARBA" id="ARBA00022989"/>
    </source>
</evidence>
<dbReference type="Proteomes" id="UP000693672">
    <property type="component" value="Unassembled WGS sequence"/>
</dbReference>
<dbReference type="GO" id="GO:0022857">
    <property type="term" value="F:transmembrane transporter activity"/>
    <property type="evidence" value="ECO:0007669"/>
    <property type="project" value="InterPro"/>
</dbReference>
<dbReference type="Pfam" id="PF07690">
    <property type="entry name" value="MFS_1"/>
    <property type="match status" value="1"/>
</dbReference>
<comment type="subcellular location">
    <subcellularLocation>
        <location evidence="1">Cell membrane</location>
        <topology evidence="1">Multi-pass membrane protein</topology>
    </subcellularLocation>
</comment>
<evidence type="ECO:0000256" key="1">
    <source>
        <dbReference type="ARBA" id="ARBA00004651"/>
    </source>
</evidence>
<evidence type="ECO:0000256" key="8">
    <source>
        <dbReference type="SAM" id="Phobius"/>
    </source>
</evidence>
<gene>
    <name evidence="10" type="primary">stp_2</name>
    <name evidence="10" type="ORF">PAESOLCIP111_04701</name>
</gene>
<evidence type="ECO:0000256" key="3">
    <source>
        <dbReference type="ARBA" id="ARBA00022448"/>
    </source>
</evidence>
<dbReference type="PROSITE" id="PS50850">
    <property type="entry name" value="MFS"/>
    <property type="match status" value="1"/>
</dbReference>
<name>A0A916K802_9BACL</name>
<feature type="transmembrane region" description="Helical" evidence="8">
    <location>
        <begin position="111"/>
        <end position="133"/>
    </location>
</feature>
<organism evidence="10 11">
    <name type="scientific">Paenibacillus solanacearum</name>
    <dbReference type="NCBI Taxonomy" id="2048548"/>
    <lineage>
        <taxon>Bacteria</taxon>
        <taxon>Bacillati</taxon>
        <taxon>Bacillota</taxon>
        <taxon>Bacilli</taxon>
        <taxon>Bacillales</taxon>
        <taxon>Paenibacillaceae</taxon>
        <taxon>Paenibacillus</taxon>
    </lineage>
</organism>
<feature type="domain" description="Major facilitator superfamily (MFS) profile" evidence="9">
    <location>
        <begin position="20"/>
        <end position="460"/>
    </location>
</feature>
<evidence type="ECO:0000313" key="10">
    <source>
        <dbReference type="EMBL" id="CAG7644433.1"/>
    </source>
</evidence>
<feature type="transmembrane region" description="Helical" evidence="8">
    <location>
        <begin position="173"/>
        <end position="194"/>
    </location>
</feature>